<sequence length="86" mass="9701">MQARGTGNVAEVEGAADTRPTVSSERDQGNLTEIAAVERPMELAQPIRPRTKKVVLEERRNDVLIEFQRLEDDAMVEDMPLQRIDP</sequence>
<gene>
    <name evidence="2" type="ORF">CYMTET_54846</name>
</gene>
<name>A0AAE0BFY3_9CHLO</name>
<comment type="caution">
    <text evidence="2">The sequence shown here is derived from an EMBL/GenBank/DDBJ whole genome shotgun (WGS) entry which is preliminary data.</text>
</comment>
<evidence type="ECO:0000256" key="1">
    <source>
        <dbReference type="SAM" id="MobiDB-lite"/>
    </source>
</evidence>
<dbReference type="EMBL" id="LGRX02035418">
    <property type="protein sequence ID" value="KAK3234927.1"/>
    <property type="molecule type" value="Genomic_DNA"/>
</dbReference>
<accession>A0AAE0BFY3</accession>
<dbReference type="AlphaFoldDB" id="A0AAE0BFY3"/>
<feature type="region of interest" description="Disordered" evidence="1">
    <location>
        <begin position="1"/>
        <end position="32"/>
    </location>
</feature>
<reference evidence="2 3" key="1">
    <citation type="journal article" date="2015" name="Genome Biol. Evol.">
        <title>Comparative Genomics of a Bacterivorous Green Alga Reveals Evolutionary Causalities and Consequences of Phago-Mixotrophic Mode of Nutrition.</title>
        <authorList>
            <person name="Burns J.A."/>
            <person name="Paasch A."/>
            <person name="Narechania A."/>
            <person name="Kim E."/>
        </authorList>
    </citation>
    <scope>NUCLEOTIDE SEQUENCE [LARGE SCALE GENOMIC DNA]</scope>
    <source>
        <strain evidence="2 3">PLY_AMNH</strain>
    </source>
</reference>
<evidence type="ECO:0000313" key="2">
    <source>
        <dbReference type="EMBL" id="KAK3234927.1"/>
    </source>
</evidence>
<organism evidence="2 3">
    <name type="scientific">Cymbomonas tetramitiformis</name>
    <dbReference type="NCBI Taxonomy" id="36881"/>
    <lineage>
        <taxon>Eukaryota</taxon>
        <taxon>Viridiplantae</taxon>
        <taxon>Chlorophyta</taxon>
        <taxon>Pyramimonadophyceae</taxon>
        <taxon>Pyramimonadales</taxon>
        <taxon>Pyramimonadaceae</taxon>
        <taxon>Cymbomonas</taxon>
    </lineage>
</organism>
<protein>
    <submittedName>
        <fullName evidence="2">Uncharacterized protein</fullName>
    </submittedName>
</protein>
<dbReference type="Proteomes" id="UP001190700">
    <property type="component" value="Unassembled WGS sequence"/>
</dbReference>
<evidence type="ECO:0000313" key="3">
    <source>
        <dbReference type="Proteomes" id="UP001190700"/>
    </source>
</evidence>
<proteinExistence type="predicted"/>
<keyword evidence="3" id="KW-1185">Reference proteome</keyword>